<dbReference type="RefSeq" id="WP_187005680.1">
    <property type="nucleotide sequence ID" value="NZ_JACRWD010000001.1"/>
</dbReference>
<dbReference type="Gene3D" id="3.10.450.240">
    <property type="match status" value="1"/>
</dbReference>
<accession>A0ABR7K322</accession>
<dbReference type="Proteomes" id="UP000611796">
    <property type="component" value="Unassembled WGS sequence"/>
</dbReference>
<evidence type="ECO:0000313" key="1">
    <source>
        <dbReference type="EMBL" id="MBC6003426.1"/>
    </source>
</evidence>
<evidence type="ECO:0000313" key="2">
    <source>
        <dbReference type="Proteomes" id="UP000611796"/>
    </source>
</evidence>
<comment type="caution">
    <text evidence="1">The sequence shown here is derived from an EMBL/GenBank/DDBJ whole genome shotgun (WGS) entry which is preliminary data.</text>
</comment>
<dbReference type="InterPro" id="IPR032710">
    <property type="entry name" value="NTF2-like_dom_sf"/>
</dbReference>
<proteinExistence type="predicted"/>
<dbReference type="EMBL" id="JACRWD010000001">
    <property type="protein sequence ID" value="MBC6003426.1"/>
    <property type="molecule type" value="Genomic_DNA"/>
</dbReference>
<name>A0ABR7K322_9FIRM</name>
<keyword evidence="2" id="KW-1185">Reference proteome</keyword>
<gene>
    <name evidence="1" type="ORF">H8891_06405</name>
</gene>
<protein>
    <submittedName>
        <fullName evidence="1">Uncharacterized protein</fullName>
    </submittedName>
</protein>
<dbReference type="SUPFAM" id="SSF54427">
    <property type="entry name" value="NTF2-like"/>
    <property type="match status" value="1"/>
</dbReference>
<reference evidence="1 2" key="1">
    <citation type="submission" date="2020-08" db="EMBL/GenBank/DDBJ databases">
        <authorList>
            <person name="Liu C."/>
            <person name="Sun Q."/>
        </authorList>
    </citation>
    <scope>NUCLEOTIDE SEQUENCE [LARGE SCALE GENOMIC DNA]</scope>
    <source>
        <strain evidence="1 2">NSJ-45</strain>
    </source>
</reference>
<sequence length="121" mass="14465">MDLNKYNSNWELDKINKDIKDAFYIMSKAWTNMDQDIAIEYSTKKLYENHKTKLEWMKIRNERNILKMEKLISAKVIGIEKNNYENVDIIWVYIIGSMIDYIERDGRIVGGNKFSSKPYVE</sequence>
<organism evidence="1 2">
    <name type="scientific">Paeniclostridium hominis</name>
    <dbReference type="NCBI Taxonomy" id="2764329"/>
    <lineage>
        <taxon>Bacteria</taxon>
        <taxon>Bacillati</taxon>
        <taxon>Bacillota</taxon>
        <taxon>Clostridia</taxon>
        <taxon>Peptostreptococcales</taxon>
        <taxon>Peptostreptococcaceae</taxon>
        <taxon>Paeniclostridium</taxon>
    </lineage>
</organism>